<evidence type="ECO:0000313" key="7">
    <source>
        <dbReference type="Proteomes" id="UP000184447"/>
    </source>
</evidence>
<dbReference type="AlphaFoldDB" id="A0A1M5VDL0"/>
<dbReference type="PROSITE" id="PS00198">
    <property type="entry name" value="4FE4S_FER_1"/>
    <property type="match status" value="1"/>
</dbReference>
<dbReference type="InterPro" id="IPR050572">
    <property type="entry name" value="Fe-S_Ferredoxin"/>
</dbReference>
<evidence type="ECO:0000259" key="5">
    <source>
        <dbReference type="PROSITE" id="PS51379"/>
    </source>
</evidence>
<feature type="domain" description="4Fe-4S ferredoxin-type" evidence="5">
    <location>
        <begin position="48"/>
        <end position="79"/>
    </location>
</feature>
<gene>
    <name evidence="6" type="ORF">SAMN02745207_02225</name>
</gene>
<protein>
    <submittedName>
        <fullName evidence="6">NAD-dependent dihydropyrimidine dehydrogenase, PreA subunit</fullName>
    </submittedName>
</protein>
<keyword evidence="3" id="KW-0408">Iron</keyword>
<keyword evidence="1" id="KW-0004">4Fe-4S</keyword>
<dbReference type="STRING" id="1121316.SAMN02745207_02225"/>
<name>A0A1M5VDL0_9CLOT</name>
<dbReference type="InterPro" id="IPR017900">
    <property type="entry name" value="4Fe4S_Fe_S_CS"/>
</dbReference>
<evidence type="ECO:0000256" key="2">
    <source>
        <dbReference type="ARBA" id="ARBA00022723"/>
    </source>
</evidence>
<dbReference type="Gene3D" id="3.30.70.20">
    <property type="match status" value="1"/>
</dbReference>
<dbReference type="Proteomes" id="UP000184447">
    <property type="component" value="Unassembled WGS sequence"/>
</dbReference>
<evidence type="ECO:0000313" key="6">
    <source>
        <dbReference type="EMBL" id="SHH73214.1"/>
    </source>
</evidence>
<dbReference type="EMBL" id="FQXM01000011">
    <property type="protein sequence ID" value="SHH73214.1"/>
    <property type="molecule type" value="Genomic_DNA"/>
</dbReference>
<dbReference type="InterPro" id="IPR017896">
    <property type="entry name" value="4Fe4S_Fe-S-bd"/>
</dbReference>
<keyword evidence="4" id="KW-0411">Iron-sulfur</keyword>
<dbReference type="RefSeq" id="WP_073338506.1">
    <property type="nucleotide sequence ID" value="NZ_FQXM01000011.1"/>
</dbReference>
<dbReference type="GO" id="GO:0051539">
    <property type="term" value="F:4 iron, 4 sulfur cluster binding"/>
    <property type="evidence" value="ECO:0007669"/>
    <property type="project" value="UniProtKB-KW"/>
</dbReference>
<proteinExistence type="predicted"/>
<dbReference type="GO" id="GO:0046872">
    <property type="term" value="F:metal ion binding"/>
    <property type="evidence" value="ECO:0007669"/>
    <property type="project" value="UniProtKB-KW"/>
</dbReference>
<evidence type="ECO:0000256" key="1">
    <source>
        <dbReference type="ARBA" id="ARBA00022485"/>
    </source>
</evidence>
<accession>A0A1M5VDL0</accession>
<dbReference type="PANTHER" id="PTHR43687:SF1">
    <property type="entry name" value="FERREDOXIN III"/>
    <property type="match status" value="1"/>
</dbReference>
<sequence>MSETTFMGVPRDSIDWSPIIDFEKCNYCNDCVEFCPHKVFEVRENEEQKLVVKNPNNCVVFCRACGKACGLDAIDFPNKAEVTKKIKETRKAMKENE</sequence>
<dbReference type="PROSITE" id="PS51379">
    <property type="entry name" value="4FE4S_FER_2"/>
    <property type="match status" value="2"/>
</dbReference>
<evidence type="ECO:0000256" key="4">
    <source>
        <dbReference type="ARBA" id="ARBA00023014"/>
    </source>
</evidence>
<evidence type="ECO:0000256" key="3">
    <source>
        <dbReference type="ARBA" id="ARBA00023004"/>
    </source>
</evidence>
<reference evidence="6 7" key="1">
    <citation type="submission" date="2016-11" db="EMBL/GenBank/DDBJ databases">
        <authorList>
            <person name="Jaros S."/>
            <person name="Januszkiewicz K."/>
            <person name="Wedrychowicz H."/>
        </authorList>
    </citation>
    <scope>NUCLEOTIDE SEQUENCE [LARGE SCALE GENOMIC DNA]</scope>
    <source>
        <strain evidence="6 7">DSM 8605</strain>
    </source>
</reference>
<keyword evidence="2" id="KW-0479">Metal-binding</keyword>
<feature type="domain" description="4Fe-4S ferredoxin-type" evidence="5">
    <location>
        <begin position="16"/>
        <end position="45"/>
    </location>
</feature>
<organism evidence="6 7">
    <name type="scientific">Clostridium grantii DSM 8605</name>
    <dbReference type="NCBI Taxonomy" id="1121316"/>
    <lineage>
        <taxon>Bacteria</taxon>
        <taxon>Bacillati</taxon>
        <taxon>Bacillota</taxon>
        <taxon>Clostridia</taxon>
        <taxon>Eubacteriales</taxon>
        <taxon>Clostridiaceae</taxon>
        <taxon>Clostridium</taxon>
    </lineage>
</organism>
<dbReference type="SUPFAM" id="SSF54862">
    <property type="entry name" value="4Fe-4S ferredoxins"/>
    <property type="match status" value="1"/>
</dbReference>
<dbReference type="Pfam" id="PF12838">
    <property type="entry name" value="Fer4_7"/>
    <property type="match status" value="1"/>
</dbReference>
<dbReference type="PANTHER" id="PTHR43687">
    <property type="entry name" value="ADENYLYLSULFATE REDUCTASE, BETA SUBUNIT"/>
    <property type="match status" value="1"/>
</dbReference>
<dbReference type="OrthoDB" id="9807879at2"/>
<keyword evidence="7" id="KW-1185">Reference proteome</keyword>